<dbReference type="InterPro" id="IPR003856">
    <property type="entry name" value="LPS_length_determ_N"/>
</dbReference>
<gene>
    <name evidence="13" type="ORF">GRI94_04620</name>
    <name evidence="14" type="ORF">GRI94_18710</name>
</gene>
<dbReference type="Gene3D" id="3.40.50.300">
    <property type="entry name" value="P-loop containing nucleotide triphosphate hydrolases"/>
    <property type="match status" value="1"/>
</dbReference>
<feature type="coiled-coil region" evidence="8">
    <location>
        <begin position="209"/>
        <end position="239"/>
    </location>
</feature>
<keyword evidence="6 9" id="KW-1133">Transmembrane helix</keyword>
<dbReference type="InterPro" id="IPR005702">
    <property type="entry name" value="Wzc-like_C"/>
</dbReference>
<dbReference type="Pfam" id="PF13807">
    <property type="entry name" value="GNVR"/>
    <property type="match status" value="1"/>
</dbReference>
<dbReference type="CDD" id="cd05387">
    <property type="entry name" value="BY-kinase"/>
    <property type="match status" value="1"/>
</dbReference>
<dbReference type="PANTHER" id="PTHR32309:SF13">
    <property type="entry name" value="FERRIC ENTEROBACTIN TRANSPORT PROTEIN FEPE"/>
    <property type="match status" value="1"/>
</dbReference>
<dbReference type="InterPro" id="IPR002586">
    <property type="entry name" value="CobQ/CobB/MinD/ParA_Nub-bd_dom"/>
</dbReference>
<dbReference type="InterPro" id="IPR050445">
    <property type="entry name" value="Bact_polysacc_biosynth/exp"/>
</dbReference>
<dbReference type="EMBL" id="WTYE01000001">
    <property type="protein sequence ID" value="MXP33866.1"/>
    <property type="molecule type" value="Genomic_DNA"/>
</dbReference>
<evidence type="ECO:0000256" key="4">
    <source>
        <dbReference type="ARBA" id="ARBA00022741"/>
    </source>
</evidence>
<keyword evidence="14" id="KW-0418">Kinase</keyword>
<evidence type="ECO:0000256" key="7">
    <source>
        <dbReference type="ARBA" id="ARBA00023136"/>
    </source>
</evidence>
<feature type="transmembrane region" description="Helical" evidence="9">
    <location>
        <begin position="40"/>
        <end position="64"/>
    </location>
</feature>
<keyword evidence="2" id="KW-1003">Cell membrane</keyword>
<protein>
    <submittedName>
        <fullName evidence="14">Polysaccharide biosynthesis tyrosine autokinase</fullName>
        <ecNumber evidence="14">2.7.10.2</ecNumber>
    </submittedName>
</protein>
<dbReference type="Pfam" id="PF02706">
    <property type="entry name" value="Wzz"/>
    <property type="match status" value="1"/>
</dbReference>
<feature type="domain" description="Tyrosine-protein kinase G-rich" evidence="12">
    <location>
        <begin position="392"/>
        <end position="464"/>
    </location>
</feature>
<dbReference type="PANTHER" id="PTHR32309">
    <property type="entry name" value="TYROSINE-PROTEIN KINASE"/>
    <property type="match status" value="1"/>
</dbReference>
<dbReference type="GO" id="GO:0005886">
    <property type="term" value="C:plasma membrane"/>
    <property type="evidence" value="ECO:0007669"/>
    <property type="project" value="UniProtKB-SubCell"/>
</dbReference>
<keyword evidence="4" id="KW-0547">Nucleotide-binding</keyword>
<reference evidence="14 15" key="1">
    <citation type="submission" date="2019-12" db="EMBL/GenBank/DDBJ databases">
        <title>Genomic-based taxomic classification of the family Erythrobacteraceae.</title>
        <authorList>
            <person name="Xu L."/>
        </authorList>
    </citation>
    <scope>NUCLEOTIDE SEQUENCE [LARGE SCALE GENOMIC DNA]</scope>
    <source>
        <strain evidence="14 15">JCM 16677</strain>
    </source>
</reference>
<evidence type="ECO:0000259" key="12">
    <source>
        <dbReference type="Pfam" id="PF13807"/>
    </source>
</evidence>
<comment type="subcellular location">
    <subcellularLocation>
        <location evidence="1">Cell membrane</location>
        <topology evidence="1">Multi-pass membrane protein</topology>
    </subcellularLocation>
</comment>
<dbReference type="InterPro" id="IPR032807">
    <property type="entry name" value="GNVR"/>
</dbReference>
<keyword evidence="15" id="KW-1185">Reference proteome</keyword>
<evidence type="ECO:0000256" key="3">
    <source>
        <dbReference type="ARBA" id="ARBA00022692"/>
    </source>
</evidence>
<keyword evidence="8" id="KW-0175">Coiled coil</keyword>
<name>A0A845AZD3_9SPHN</name>
<evidence type="ECO:0000256" key="9">
    <source>
        <dbReference type="SAM" id="Phobius"/>
    </source>
</evidence>
<dbReference type="Proteomes" id="UP000446786">
    <property type="component" value="Unassembled WGS sequence"/>
</dbReference>
<feature type="domain" description="Polysaccharide chain length determinant N-terminal" evidence="11">
    <location>
        <begin position="26"/>
        <end position="115"/>
    </location>
</feature>
<evidence type="ECO:0000313" key="13">
    <source>
        <dbReference type="EMBL" id="MXP31106.1"/>
    </source>
</evidence>
<dbReference type="NCBIfam" id="TIGR01007">
    <property type="entry name" value="eps_fam"/>
    <property type="match status" value="1"/>
</dbReference>
<evidence type="ECO:0000259" key="11">
    <source>
        <dbReference type="Pfam" id="PF02706"/>
    </source>
</evidence>
<dbReference type="RefSeq" id="WP_160778579.1">
    <property type="nucleotide sequence ID" value="NZ_BAAAZF010000001.1"/>
</dbReference>
<evidence type="ECO:0000256" key="5">
    <source>
        <dbReference type="ARBA" id="ARBA00022840"/>
    </source>
</evidence>
<proteinExistence type="predicted"/>
<accession>A0A845AZD3</accession>
<feature type="domain" description="CobQ/CobB/MinD/ParA nucleotide binding" evidence="10">
    <location>
        <begin position="532"/>
        <end position="701"/>
    </location>
</feature>
<evidence type="ECO:0000256" key="8">
    <source>
        <dbReference type="SAM" id="Coils"/>
    </source>
</evidence>
<evidence type="ECO:0000313" key="14">
    <source>
        <dbReference type="EMBL" id="MXP33866.1"/>
    </source>
</evidence>
<dbReference type="GO" id="GO:0005524">
    <property type="term" value="F:ATP binding"/>
    <property type="evidence" value="ECO:0007669"/>
    <property type="project" value="UniProtKB-KW"/>
</dbReference>
<dbReference type="Pfam" id="PF01656">
    <property type="entry name" value="CbiA"/>
    <property type="match status" value="1"/>
</dbReference>
<keyword evidence="14" id="KW-0808">Transferase</keyword>
<evidence type="ECO:0000256" key="1">
    <source>
        <dbReference type="ARBA" id="ARBA00004651"/>
    </source>
</evidence>
<evidence type="ECO:0000259" key="10">
    <source>
        <dbReference type="Pfam" id="PF01656"/>
    </source>
</evidence>
<dbReference type="OrthoDB" id="230260at2"/>
<evidence type="ECO:0000256" key="6">
    <source>
        <dbReference type="ARBA" id="ARBA00022989"/>
    </source>
</evidence>
<keyword evidence="5" id="KW-0067">ATP-binding</keyword>
<keyword evidence="3 9" id="KW-0812">Transmembrane</keyword>
<evidence type="ECO:0000313" key="15">
    <source>
        <dbReference type="Proteomes" id="UP000446786"/>
    </source>
</evidence>
<dbReference type="AlphaFoldDB" id="A0A845AZD3"/>
<dbReference type="InterPro" id="IPR027417">
    <property type="entry name" value="P-loop_NTPase"/>
</dbReference>
<dbReference type="EMBL" id="WTYE01000001">
    <property type="protein sequence ID" value="MXP31106.1"/>
    <property type="molecule type" value="Genomic_DNA"/>
</dbReference>
<dbReference type="SUPFAM" id="SSF52540">
    <property type="entry name" value="P-loop containing nucleoside triphosphate hydrolases"/>
    <property type="match status" value="1"/>
</dbReference>
<sequence length="720" mass="79440">MNATVPPPETFEDAFADERGMPDFGIDLRRVWAAIYRHRFVFGGLVALVLAAAIVLTMITTPVFSARTAMQIDSDTSDVLEEETSFRSFDWDVERFLQTQIDVLLSRGTAMQLVEDMELARDDTFFDRMQVPAPVVPAPGKTLAETRQDSIARILQGNVDADLPRYSRILDLTFESPDAEYAAIISNAYAEAFIASNLERRFESSSYAREYLQEQLAGAKKALEDAERAQVEYARANNLVNLDGGSTGDETPLSLTQQTLINTNDALGNARNARIIAEERYRAARSGDPMQIPEVQTNGYIGQLQQELAMVEAQQGRDASRYKADHPVMQEYSRRTASLRNDLGKAVSDVRGSLRQQYQAALRNERQLQGNVNRLRSGTEAEQSRRVQFNILARETATNRDMYDALLSRFQEVSASAGVTNSNVSIIDRAETPLAPVRPQPFVNLALGLIAGLALGCLYVFLREFVDDAARTPEDITERFGLPFLGSVPKLTGTDEIGTSLDNPKSSVSEAFAALRTSLGLLGKDGLGDVLITSSQQSEGKSFVAYGIARSFAREGRKVLVVDADLRRPSQHSIFGVSRERGLTNILTRQIKPAEAATQVQENLDLIPSGPLPPSVPEFFSGPSFQEFRDWARANYDIVVFDGPPVMGLADTVLLAQKIEHLIFMVEAGRASQGRTAAAIRRLKTNEVTIDGAVLNKFDPHSAGYGYEYGYYYSYASETA</sequence>
<organism evidence="14 15">
    <name type="scientific">Parerythrobacter jejuensis</name>
    <dbReference type="NCBI Taxonomy" id="795812"/>
    <lineage>
        <taxon>Bacteria</taxon>
        <taxon>Pseudomonadati</taxon>
        <taxon>Pseudomonadota</taxon>
        <taxon>Alphaproteobacteria</taxon>
        <taxon>Sphingomonadales</taxon>
        <taxon>Erythrobacteraceae</taxon>
        <taxon>Parerythrobacter</taxon>
    </lineage>
</organism>
<keyword evidence="7 9" id="KW-0472">Membrane</keyword>
<dbReference type="GO" id="GO:0004715">
    <property type="term" value="F:non-membrane spanning protein tyrosine kinase activity"/>
    <property type="evidence" value="ECO:0007669"/>
    <property type="project" value="UniProtKB-EC"/>
</dbReference>
<dbReference type="EC" id="2.7.10.2" evidence="14"/>
<comment type="caution">
    <text evidence="14">The sequence shown here is derived from an EMBL/GenBank/DDBJ whole genome shotgun (WGS) entry which is preliminary data.</text>
</comment>
<evidence type="ECO:0000256" key="2">
    <source>
        <dbReference type="ARBA" id="ARBA00022475"/>
    </source>
</evidence>